<dbReference type="CDD" id="cd06662">
    <property type="entry name" value="SURF1"/>
    <property type="match status" value="1"/>
</dbReference>
<comment type="similarity">
    <text evidence="1">Belongs to the SURF1 family.</text>
</comment>
<dbReference type="GO" id="GO:0005886">
    <property type="term" value="C:plasma membrane"/>
    <property type="evidence" value="ECO:0007669"/>
    <property type="project" value="UniProtKB-SubCell"/>
</dbReference>
<evidence type="ECO:0000256" key="1">
    <source>
        <dbReference type="RuleBase" id="RU363076"/>
    </source>
</evidence>
<keyword evidence="1" id="KW-1003">Cell membrane</keyword>
<evidence type="ECO:0000313" key="3">
    <source>
        <dbReference type="Proteomes" id="UP000522313"/>
    </source>
</evidence>
<reference evidence="2 3" key="1">
    <citation type="submission" date="2020-08" db="EMBL/GenBank/DDBJ databases">
        <title>The Agave Microbiome: Exploring the role of microbial communities in plant adaptations to desert environments.</title>
        <authorList>
            <person name="Partida-Martinez L.P."/>
        </authorList>
    </citation>
    <scope>NUCLEOTIDE SEQUENCE [LARGE SCALE GENOMIC DNA]</scope>
    <source>
        <strain evidence="2 3">AS3.13</strain>
    </source>
</reference>
<dbReference type="Pfam" id="PF02104">
    <property type="entry name" value="SURF1"/>
    <property type="match status" value="1"/>
</dbReference>
<dbReference type="EMBL" id="JACHBT010000017">
    <property type="protein sequence ID" value="MBB6506008.1"/>
    <property type="molecule type" value="Genomic_DNA"/>
</dbReference>
<accession>A0A7X0JE88</accession>
<evidence type="ECO:0000313" key="2">
    <source>
        <dbReference type="EMBL" id="MBB6506008.1"/>
    </source>
</evidence>
<gene>
    <name evidence="2" type="ORF">F4693_003005</name>
</gene>
<proteinExistence type="inferred from homology"/>
<feature type="transmembrane region" description="Helical" evidence="1">
    <location>
        <begin position="7"/>
        <end position="28"/>
    </location>
</feature>
<dbReference type="AlphaFoldDB" id="A0A7X0JE88"/>
<reference evidence="2 3" key="2">
    <citation type="submission" date="2020-08" db="EMBL/GenBank/DDBJ databases">
        <authorList>
            <person name="Partida-Martinez L."/>
            <person name="Huntemann M."/>
            <person name="Clum A."/>
            <person name="Wang J."/>
            <person name="Palaniappan K."/>
            <person name="Ritter S."/>
            <person name="Chen I.-M."/>
            <person name="Stamatis D."/>
            <person name="Reddy T."/>
            <person name="O'Malley R."/>
            <person name="Daum C."/>
            <person name="Shapiro N."/>
            <person name="Ivanova N."/>
            <person name="Kyrpides N."/>
            <person name="Woyke T."/>
        </authorList>
    </citation>
    <scope>NUCLEOTIDE SEQUENCE [LARGE SCALE GENOMIC DNA]</scope>
    <source>
        <strain evidence="2 3">AS3.13</strain>
    </source>
</reference>
<comment type="caution">
    <text evidence="2">The sequence shown here is derived from an EMBL/GenBank/DDBJ whole genome shotgun (WGS) entry which is preliminary data.</text>
</comment>
<dbReference type="InterPro" id="IPR002994">
    <property type="entry name" value="Surf1/Shy1"/>
</dbReference>
<dbReference type="Proteomes" id="UP000522313">
    <property type="component" value="Unassembled WGS sequence"/>
</dbReference>
<protein>
    <recommendedName>
        <fullName evidence="1">SURF1-like protein</fullName>
    </recommendedName>
</protein>
<sequence length="215" mass="22830">MKRIPLLPTIVVGIAIAAMIALGLWQLLDRRPQKEAFLAQLAANPTRPAVAFPRVSDETLLFRRSSAFCLEPVSITRAGAGAAGYRVIALCRTGAEGPGLRVQIGTTRDPVGKVAWGGGKVSGWIAHAPDPRPLIAEVTQPHAPRELMLVAATPAAGLAPNNPPSIESIPNNHLAYAVQWFLFAGVAAIIYVVALRRRSRKAEKAADPLPPPPQA</sequence>
<keyword evidence="1" id="KW-0812">Transmembrane</keyword>
<keyword evidence="1" id="KW-1133">Transmembrane helix</keyword>
<name>A0A7X0JE88_9SPHN</name>
<feature type="transmembrane region" description="Helical" evidence="1">
    <location>
        <begin position="174"/>
        <end position="194"/>
    </location>
</feature>
<organism evidence="2 3">
    <name type="scientific">Sphingomonas endophytica</name>
    <dbReference type="NCBI Taxonomy" id="869719"/>
    <lineage>
        <taxon>Bacteria</taxon>
        <taxon>Pseudomonadati</taxon>
        <taxon>Pseudomonadota</taxon>
        <taxon>Alphaproteobacteria</taxon>
        <taxon>Sphingomonadales</taxon>
        <taxon>Sphingomonadaceae</taxon>
        <taxon>Sphingomonas</taxon>
    </lineage>
</organism>
<dbReference type="RefSeq" id="WP_184507174.1">
    <property type="nucleotide sequence ID" value="NZ_JACHBT010000017.1"/>
</dbReference>
<keyword evidence="1" id="KW-0472">Membrane</keyword>
<comment type="subcellular location">
    <subcellularLocation>
        <location evidence="1">Cell membrane</location>
        <topology evidence="1">Multi-pass membrane protein</topology>
    </subcellularLocation>
</comment>